<evidence type="ECO:0008006" key="4">
    <source>
        <dbReference type="Google" id="ProtNLM"/>
    </source>
</evidence>
<dbReference type="RefSeq" id="WP_068885658.1">
    <property type="nucleotide sequence ID" value="NZ_CBCRUU010000011.1"/>
</dbReference>
<dbReference type="AlphaFoldDB" id="A0A1C3D130"/>
<keyword evidence="3" id="KW-1185">Reference proteome</keyword>
<feature type="transmembrane region" description="Helical" evidence="1">
    <location>
        <begin position="131"/>
        <end position="153"/>
    </location>
</feature>
<dbReference type="Pfam" id="PF05656">
    <property type="entry name" value="DUF805"/>
    <property type="match status" value="1"/>
</dbReference>
<sequence length="155" mass="16906">MNNSTHDSALSAAGRFGRFSYLAWNCLVAIVTVLIGGGLMAIFPNLFMDMETGNFGSGVIILIIIYLVVFYFSFIFAIRRLHDRNHSGWLSLLLFVPIANILIALYLVFAPGDAQSNNYGAPRATAGWESVLAWLYIILIILVFVGGIGAAIMGQ</sequence>
<protein>
    <recommendedName>
        <fullName evidence="4">DUF805 domain-containing protein</fullName>
    </recommendedName>
</protein>
<dbReference type="PANTHER" id="PTHR34980">
    <property type="entry name" value="INNER MEMBRANE PROTEIN-RELATED-RELATED"/>
    <property type="match status" value="1"/>
</dbReference>
<accession>A0A1C3D130</accession>
<dbReference type="PANTHER" id="PTHR34980:SF3">
    <property type="entry name" value="BLR8105 PROTEIN"/>
    <property type="match status" value="1"/>
</dbReference>
<comment type="caution">
    <text evidence="2">The sequence shown here is derived from an EMBL/GenBank/DDBJ whole genome shotgun (WGS) entry which is preliminary data.</text>
</comment>
<evidence type="ECO:0000256" key="1">
    <source>
        <dbReference type="SAM" id="Phobius"/>
    </source>
</evidence>
<keyword evidence="1" id="KW-0812">Transmembrane</keyword>
<feature type="transmembrane region" description="Helical" evidence="1">
    <location>
        <begin position="89"/>
        <end position="111"/>
    </location>
</feature>
<name>A0A1C3D130_9GAMM</name>
<evidence type="ECO:0000313" key="2">
    <source>
        <dbReference type="EMBL" id="ODA14519.1"/>
    </source>
</evidence>
<feature type="transmembrane region" description="Helical" evidence="1">
    <location>
        <begin position="21"/>
        <end position="43"/>
    </location>
</feature>
<proteinExistence type="predicted"/>
<dbReference type="OrthoDB" id="9812349at2"/>
<keyword evidence="1" id="KW-0472">Membrane</keyword>
<reference evidence="2 3" key="1">
    <citation type="submission" date="2016-07" db="EMBL/GenBank/DDBJ databases">
        <title>Acinetobacter sp. ANC 4603.</title>
        <authorList>
            <person name="Radolfova-Krizova L."/>
            <person name="Nemec A."/>
        </authorList>
    </citation>
    <scope>NUCLEOTIDE SEQUENCE [LARGE SCALE GENOMIC DNA]</scope>
    <source>
        <strain evidence="2 3">ANC 4603</strain>
    </source>
</reference>
<gene>
    <name evidence="2" type="ORF">BBP83_01580</name>
</gene>
<feature type="transmembrane region" description="Helical" evidence="1">
    <location>
        <begin position="55"/>
        <end position="77"/>
    </location>
</feature>
<organism evidence="2 3">
    <name type="scientific">Acinetobacter celticus</name>
    <dbReference type="NCBI Taxonomy" id="1891224"/>
    <lineage>
        <taxon>Bacteria</taxon>
        <taxon>Pseudomonadati</taxon>
        <taxon>Pseudomonadota</taxon>
        <taxon>Gammaproteobacteria</taxon>
        <taxon>Moraxellales</taxon>
        <taxon>Moraxellaceae</taxon>
        <taxon>Acinetobacter</taxon>
    </lineage>
</organism>
<dbReference type="GO" id="GO:0005886">
    <property type="term" value="C:plasma membrane"/>
    <property type="evidence" value="ECO:0007669"/>
    <property type="project" value="TreeGrafter"/>
</dbReference>
<dbReference type="STRING" id="1891224.BBP83_01580"/>
<dbReference type="InterPro" id="IPR008523">
    <property type="entry name" value="DUF805"/>
</dbReference>
<keyword evidence="1" id="KW-1133">Transmembrane helix</keyword>
<evidence type="ECO:0000313" key="3">
    <source>
        <dbReference type="Proteomes" id="UP000186553"/>
    </source>
</evidence>
<dbReference type="EMBL" id="MBDL01000001">
    <property type="protein sequence ID" value="ODA14519.1"/>
    <property type="molecule type" value="Genomic_DNA"/>
</dbReference>
<dbReference type="Proteomes" id="UP000186553">
    <property type="component" value="Unassembled WGS sequence"/>
</dbReference>